<feature type="non-terminal residue" evidence="1">
    <location>
        <position position="65"/>
    </location>
</feature>
<dbReference type="Proteomes" id="UP001266305">
    <property type="component" value="Unassembled WGS sequence"/>
</dbReference>
<gene>
    <name evidence="1" type="ORF">P7K49_003635</name>
</gene>
<protein>
    <submittedName>
        <fullName evidence="1">Uncharacterized protein</fullName>
    </submittedName>
</protein>
<reference evidence="1 2" key="1">
    <citation type="submission" date="2023-05" db="EMBL/GenBank/DDBJ databases">
        <title>B98-5 Cell Line De Novo Hybrid Assembly: An Optical Mapping Approach.</title>
        <authorList>
            <person name="Kananen K."/>
            <person name="Auerbach J.A."/>
            <person name="Kautto E."/>
            <person name="Blachly J.S."/>
        </authorList>
    </citation>
    <scope>NUCLEOTIDE SEQUENCE [LARGE SCALE GENOMIC DNA]</scope>
    <source>
        <strain evidence="1">B95-8</strain>
        <tissue evidence="1">Cell line</tissue>
    </source>
</reference>
<evidence type="ECO:0000313" key="1">
    <source>
        <dbReference type="EMBL" id="KAK2116749.1"/>
    </source>
</evidence>
<dbReference type="EMBL" id="JASSZA010000002">
    <property type="protein sequence ID" value="KAK2116749.1"/>
    <property type="molecule type" value="Genomic_DNA"/>
</dbReference>
<keyword evidence="2" id="KW-1185">Reference proteome</keyword>
<comment type="caution">
    <text evidence="1">The sequence shown here is derived from an EMBL/GenBank/DDBJ whole genome shotgun (WGS) entry which is preliminary data.</text>
</comment>
<sequence>NDCKFPLNIPTALRRPRFRLRRPRLAGRSGASELPRGACSPVRPRAERLLGACGRSPRPSAAPAR</sequence>
<accession>A0ABQ9W518</accession>
<feature type="non-terminal residue" evidence="1">
    <location>
        <position position="1"/>
    </location>
</feature>
<proteinExistence type="predicted"/>
<name>A0ABQ9W518_SAGOE</name>
<evidence type="ECO:0000313" key="2">
    <source>
        <dbReference type="Proteomes" id="UP001266305"/>
    </source>
</evidence>
<organism evidence="1 2">
    <name type="scientific">Saguinus oedipus</name>
    <name type="common">Cotton-top tamarin</name>
    <name type="synonym">Oedipomidas oedipus</name>
    <dbReference type="NCBI Taxonomy" id="9490"/>
    <lineage>
        <taxon>Eukaryota</taxon>
        <taxon>Metazoa</taxon>
        <taxon>Chordata</taxon>
        <taxon>Craniata</taxon>
        <taxon>Vertebrata</taxon>
        <taxon>Euteleostomi</taxon>
        <taxon>Mammalia</taxon>
        <taxon>Eutheria</taxon>
        <taxon>Euarchontoglires</taxon>
        <taxon>Primates</taxon>
        <taxon>Haplorrhini</taxon>
        <taxon>Platyrrhini</taxon>
        <taxon>Cebidae</taxon>
        <taxon>Callitrichinae</taxon>
        <taxon>Saguinus</taxon>
    </lineage>
</organism>